<dbReference type="SMART" id="SM00382">
    <property type="entry name" value="AAA"/>
    <property type="match status" value="2"/>
</dbReference>
<evidence type="ECO:0000256" key="4">
    <source>
        <dbReference type="ARBA" id="ARBA00022597"/>
    </source>
</evidence>
<dbReference type="InterPro" id="IPR050107">
    <property type="entry name" value="ABC_carbohydrate_import_ATPase"/>
</dbReference>
<dbReference type="Pfam" id="PF00005">
    <property type="entry name" value="ABC_tran"/>
    <property type="match status" value="2"/>
</dbReference>
<accession>A0A3E3IHQ6</accession>
<keyword evidence="2" id="KW-0813">Transport</keyword>
<protein>
    <submittedName>
        <fullName evidence="11">Sugar ABC transporter ATP-binding protein</fullName>
    </submittedName>
</protein>
<evidence type="ECO:0000256" key="9">
    <source>
        <dbReference type="ARBA" id="ARBA00023136"/>
    </source>
</evidence>
<evidence type="ECO:0000256" key="5">
    <source>
        <dbReference type="ARBA" id="ARBA00022737"/>
    </source>
</evidence>
<evidence type="ECO:0000313" key="11">
    <source>
        <dbReference type="EMBL" id="RGE66625.1"/>
    </source>
</evidence>
<dbReference type="PANTHER" id="PTHR43790">
    <property type="entry name" value="CARBOHYDRATE TRANSPORT ATP-BINDING PROTEIN MG119-RELATED"/>
    <property type="match status" value="1"/>
</dbReference>
<dbReference type="InterPro" id="IPR003439">
    <property type="entry name" value="ABC_transporter-like_ATP-bd"/>
</dbReference>
<dbReference type="GO" id="GO:0005886">
    <property type="term" value="C:plasma membrane"/>
    <property type="evidence" value="ECO:0007669"/>
    <property type="project" value="UniProtKB-SubCell"/>
</dbReference>
<feature type="domain" description="ABC transporter" evidence="10">
    <location>
        <begin position="252"/>
        <end position="496"/>
    </location>
</feature>
<evidence type="ECO:0000256" key="2">
    <source>
        <dbReference type="ARBA" id="ARBA00022448"/>
    </source>
</evidence>
<keyword evidence="7 11" id="KW-0067">ATP-binding</keyword>
<dbReference type="CDD" id="cd03216">
    <property type="entry name" value="ABC_Carb_Monos_I"/>
    <property type="match status" value="1"/>
</dbReference>
<evidence type="ECO:0000259" key="10">
    <source>
        <dbReference type="PROSITE" id="PS50893"/>
    </source>
</evidence>
<dbReference type="InterPro" id="IPR027417">
    <property type="entry name" value="P-loop_NTPase"/>
</dbReference>
<dbReference type="InterPro" id="IPR017871">
    <property type="entry name" value="ABC_transporter-like_CS"/>
</dbReference>
<keyword evidence="9" id="KW-0472">Membrane</keyword>
<dbReference type="RefSeq" id="WP_006873222.1">
    <property type="nucleotide sequence ID" value="NZ_CP094682.1"/>
</dbReference>
<keyword evidence="5" id="KW-0677">Repeat</keyword>
<evidence type="ECO:0000256" key="8">
    <source>
        <dbReference type="ARBA" id="ARBA00022967"/>
    </source>
</evidence>
<sequence>MSEYVLELRNIVKRFPGVVALNNVQFQLKPGEVHALMGENGAGKSTLIKVITGVHKPDEGEILVKGQPVVFQNTNDSAAKSIAAIYQHSTVYPHLSVTENIFVGHERRNKLGLVDWKRMHIRAGELLRSLGSGIDPHRRMGELSVAEQQIVEISKAVAANAEIVIMDEPTAALSKRECEELYRITEQLRNEGKSIIFISHRLEDMYRLADRVTVFRDAMYIGTWELRELTNELLVQAMVGRTITDLYPKKKVPIGETILEVKNLCQTGNFRNVSFSVRRGEIFGLTGLVGAGRSELCQAICGVTTYESGTVILNGETVRFTHPLQSMQKKLGYLPEDRQVQGLVLDWSIFRNITLPSLRKYSTAAGLNSKQERQDGEAFRKKLSIRTKDIDEKVSALSGGNQQKVVFAKLLNLDLNVLILDEPTKGVDVGAKSQIYSIMSDLAEQGYAIILISSEMPEVLAMSDRIGVMHEGSLVKILDRKEATQEKMLAYAMNSADTMLKD</sequence>
<proteinExistence type="predicted"/>
<evidence type="ECO:0000256" key="1">
    <source>
        <dbReference type="ARBA" id="ARBA00004202"/>
    </source>
</evidence>
<dbReference type="GO" id="GO:0005524">
    <property type="term" value="F:ATP binding"/>
    <property type="evidence" value="ECO:0007669"/>
    <property type="project" value="UniProtKB-KW"/>
</dbReference>
<dbReference type="EMBL" id="QVME01000007">
    <property type="protein sequence ID" value="RGE66625.1"/>
    <property type="molecule type" value="Genomic_DNA"/>
</dbReference>
<evidence type="ECO:0000313" key="12">
    <source>
        <dbReference type="Proteomes" id="UP000260828"/>
    </source>
</evidence>
<evidence type="ECO:0000256" key="3">
    <source>
        <dbReference type="ARBA" id="ARBA00022475"/>
    </source>
</evidence>
<keyword evidence="4" id="KW-0762">Sugar transport</keyword>
<dbReference type="InterPro" id="IPR003593">
    <property type="entry name" value="AAA+_ATPase"/>
</dbReference>
<dbReference type="GeneID" id="72463669"/>
<reference evidence="11 12" key="1">
    <citation type="submission" date="2018-08" db="EMBL/GenBank/DDBJ databases">
        <title>A genome reference for cultivated species of the human gut microbiota.</title>
        <authorList>
            <person name="Zou Y."/>
            <person name="Xue W."/>
            <person name="Luo G."/>
        </authorList>
    </citation>
    <scope>NUCLEOTIDE SEQUENCE [LARGE SCALE GENOMIC DNA]</scope>
    <source>
        <strain evidence="11 12">TF05-12AC</strain>
    </source>
</reference>
<dbReference type="Proteomes" id="UP000260828">
    <property type="component" value="Unassembled WGS sequence"/>
</dbReference>
<evidence type="ECO:0000256" key="7">
    <source>
        <dbReference type="ARBA" id="ARBA00022840"/>
    </source>
</evidence>
<evidence type="ECO:0000256" key="6">
    <source>
        <dbReference type="ARBA" id="ARBA00022741"/>
    </source>
</evidence>
<dbReference type="PROSITE" id="PS50893">
    <property type="entry name" value="ABC_TRANSPORTER_2"/>
    <property type="match status" value="2"/>
</dbReference>
<keyword evidence="8" id="KW-1278">Translocase</keyword>
<gene>
    <name evidence="11" type="ORF">DXC40_12675</name>
</gene>
<feature type="domain" description="ABC transporter" evidence="10">
    <location>
        <begin position="6"/>
        <end position="242"/>
    </location>
</feature>
<keyword evidence="3" id="KW-1003">Cell membrane</keyword>
<comment type="subcellular location">
    <subcellularLocation>
        <location evidence="1">Cell membrane</location>
        <topology evidence="1">Peripheral membrane protein</topology>
    </subcellularLocation>
</comment>
<dbReference type="GO" id="GO:0016887">
    <property type="term" value="F:ATP hydrolysis activity"/>
    <property type="evidence" value="ECO:0007669"/>
    <property type="project" value="InterPro"/>
</dbReference>
<dbReference type="AlphaFoldDB" id="A0A3E3IHQ6"/>
<dbReference type="PROSITE" id="PS00211">
    <property type="entry name" value="ABC_TRANSPORTER_1"/>
    <property type="match status" value="1"/>
</dbReference>
<dbReference type="SUPFAM" id="SSF52540">
    <property type="entry name" value="P-loop containing nucleoside triphosphate hydrolases"/>
    <property type="match status" value="2"/>
</dbReference>
<comment type="caution">
    <text evidence="11">The sequence shown here is derived from an EMBL/GenBank/DDBJ whole genome shotgun (WGS) entry which is preliminary data.</text>
</comment>
<dbReference type="FunFam" id="3.40.50.300:FF:000127">
    <property type="entry name" value="Ribose import ATP-binding protein RbsA"/>
    <property type="match status" value="1"/>
</dbReference>
<organism evidence="11 12">
    <name type="scientific">Anaerotruncus colihominis</name>
    <dbReference type="NCBI Taxonomy" id="169435"/>
    <lineage>
        <taxon>Bacteria</taxon>
        <taxon>Bacillati</taxon>
        <taxon>Bacillota</taxon>
        <taxon>Clostridia</taxon>
        <taxon>Eubacteriales</taxon>
        <taxon>Oscillospiraceae</taxon>
        <taxon>Anaerotruncus</taxon>
    </lineage>
</organism>
<dbReference type="CDD" id="cd03215">
    <property type="entry name" value="ABC_Carb_Monos_II"/>
    <property type="match status" value="1"/>
</dbReference>
<dbReference type="PANTHER" id="PTHR43790:SF3">
    <property type="entry name" value="D-ALLOSE IMPORT ATP-BINDING PROTEIN ALSA-RELATED"/>
    <property type="match status" value="1"/>
</dbReference>
<name>A0A3E3IHQ6_9FIRM</name>
<keyword evidence="6" id="KW-0547">Nucleotide-binding</keyword>
<dbReference type="Gene3D" id="3.40.50.300">
    <property type="entry name" value="P-loop containing nucleotide triphosphate hydrolases"/>
    <property type="match status" value="2"/>
</dbReference>